<feature type="transmembrane region" description="Helical" evidence="1">
    <location>
        <begin position="128"/>
        <end position="153"/>
    </location>
</feature>
<sequence length="242" mass="27325">MQTVYSQQLNLEDLKNRKNNKDFTYLSDPKILNNLNNVVTTAYAIFAQSVLNSFILLACILLAGLKLVKILKKQLHRQCKGGRGNVSTEAIRLGLFRVRITMVAGIGSTLFFLPIHCVLFMVTPNNRIVSWIIFTILFYRSVLTSTVVILTLVCSPKALNIVGEPFPTLPDNLSESHDDTNTTISTFSEPVVESTLIESDIETQNKRCNFDDQSLTDQIVISVRTNKIPYQELMHLPQIYSR</sequence>
<evidence type="ECO:0000313" key="3">
    <source>
        <dbReference type="Proteomes" id="UP000054107"/>
    </source>
</evidence>
<gene>
    <name evidence="2" type="primary">PARPA_07572.1 scaffold 28415</name>
</gene>
<organism evidence="2 3">
    <name type="scientific">Parasitella parasitica</name>
    <dbReference type="NCBI Taxonomy" id="35722"/>
    <lineage>
        <taxon>Eukaryota</taxon>
        <taxon>Fungi</taxon>
        <taxon>Fungi incertae sedis</taxon>
        <taxon>Mucoromycota</taxon>
        <taxon>Mucoromycotina</taxon>
        <taxon>Mucoromycetes</taxon>
        <taxon>Mucorales</taxon>
        <taxon>Mucorineae</taxon>
        <taxon>Mucoraceae</taxon>
        <taxon>Parasitella</taxon>
    </lineage>
</organism>
<feature type="transmembrane region" description="Helical" evidence="1">
    <location>
        <begin position="42"/>
        <end position="68"/>
    </location>
</feature>
<dbReference type="AlphaFoldDB" id="A0A0B7N5C8"/>
<keyword evidence="3" id="KW-1185">Reference proteome</keyword>
<keyword evidence="1" id="KW-1133">Transmembrane helix</keyword>
<dbReference type="EMBL" id="LN729787">
    <property type="protein sequence ID" value="CEP13493.1"/>
    <property type="molecule type" value="Genomic_DNA"/>
</dbReference>
<protein>
    <submittedName>
        <fullName evidence="2">Uncharacterized protein</fullName>
    </submittedName>
</protein>
<keyword evidence="1" id="KW-0472">Membrane</keyword>
<evidence type="ECO:0000256" key="1">
    <source>
        <dbReference type="SAM" id="Phobius"/>
    </source>
</evidence>
<proteinExistence type="predicted"/>
<keyword evidence="1" id="KW-0812">Transmembrane</keyword>
<dbReference type="Proteomes" id="UP000054107">
    <property type="component" value="Unassembled WGS sequence"/>
</dbReference>
<evidence type="ECO:0000313" key="2">
    <source>
        <dbReference type="EMBL" id="CEP13493.1"/>
    </source>
</evidence>
<accession>A0A0B7N5C8</accession>
<reference evidence="2 3" key="1">
    <citation type="submission" date="2014-09" db="EMBL/GenBank/DDBJ databases">
        <authorList>
            <person name="Ellenberger Sabrina"/>
        </authorList>
    </citation>
    <scope>NUCLEOTIDE SEQUENCE [LARGE SCALE GENOMIC DNA]</scope>
    <source>
        <strain evidence="2 3">CBS 412.66</strain>
    </source>
</reference>
<name>A0A0B7N5C8_9FUNG</name>
<feature type="transmembrane region" description="Helical" evidence="1">
    <location>
        <begin position="100"/>
        <end position="122"/>
    </location>
</feature>